<evidence type="ECO:0000256" key="7">
    <source>
        <dbReference type="SAM" id="MobiDB-lite"/>
    </source>
</evidence>
<evidence type="ECO:0008006" key="12">
    <source>
        <dbReference type="Google" id="ProtNLM"/>
    </source>
</evidence>
<dbReference type="Gene3D" id="3.30.160.390">
    <property type="entry name" value="Integrase, DNA-binding domain"/>
    <property type="match status" value="1"/>
</dbReference>
<dbReference type="GO" id="GO:0006310">
    <property type="term" value="P:DNA recombination"/>
    <property type="evidence" value="ECO:0007669"/>
    <property type="project" value="UniProtKB-KW"/>
</dbReference>
<keyword evidence="6" id="KW-0175">Coiled coil</keyword>
<dbReference type="InterPro" id="IPR013762">
    <property type="entry name" value="Integrase-like_cat_sf"/>
</dbReference>
<evidence type="ECO:0000256" key="4">
    <source>
        <dbReference type="ARBA" id="ARBA00023172"/>
    </source>
</evidence>
<dbReference type="PANTHER" id="PTHR30629:SF2">
    <property type="entry name" value="PROPHAGE INTEGRASE INTS-RELATED"/>
    <property type="match status" value="1"/>
</dbReference>
<dbReference type="GO" id="GO:0003677">
    <property type="term" value="F:DNA binding"/>
    <property type="evidence" value="ECO:0007669"/>
    <property type="project" value="UniProtKB-UniRule"/>
</dbReference>
<evidence type="ECO:0000259" key="8">
    <source>
        <dbReference type="PROSITE" id="PS51898"/>
    </source>
</evidence>
<feature type="domain" description="Core-binding (CB)" evidence="9">
    <location>
        <begin position="130"/>
        <end position="213"/>
    </location>
</feature>
<gene>
    <name evidence="10" type="ORF">G3I74_06935</name>
</gene>
<comment type="caution">
    <text evidence="10">The sequence shown here is derived from an EMBL/GenBank/DDBJ whole genome shotgun (WGS) entry which is preliminary data.</text>
</comment>
<evidence type="ECO:0000256" key="3">
    <source>
        <dbReference type="ARBA" id="ARBA00023125"/>
    </source>
</evidence>
<dbReference type="InterPro" id="IPR044068">
    <property type="entry name" value="CB"/>
</dbReference>
<evidence type="ECO:0000313" key="10">
    <source>
        <dbReference type="EMBL" id="NDY95457.1"/>
    </source>
</evidence>
<evidence type="ECO:0000313" key="11">
    <source>
        <dbReference type="Proteomes" id="UP000484885"/>
    </source>
</evidence>
<dbReference type="InterPro" id="IPR010998">
    <property type="entry name" value="Integrase_recombinase_N"/>
</dbReference>
<dbReference type="PANTHER" id="PTHR30629">
    <property type="entry name" value="PROPHAGE INTEGRASE"/>
    <property type="match status" value="1"/>
</dbReference>
<reference evidence="10 11" key="1">
    <citation type="submission" date="2020-02" db="EMBL/GenBank/DDBJ databases">
        <authorList>
            <person name="Zhang X.-Y."/>
        </authorList>
    </citation>
    <scope>NUCLEOTIDE SEQUENCE [LARGE SCALE GENOMIC DNA]</scope>
    <source>
        <strain evidence="10 11">C33</strain>
    </source>
</reference>
<keyword evidence="3 5" id="KW-0238">DNA-binding</keyword>
<sequence length="453" mass="49912">MTTPKRKSSNLTTRTVDALKPRQAASESLGYGAGALEAQGKKDGARYFFRYGKPQRRVPLPDYNDEGEPVSLAEARTKARALSARFLELQAEGRDLLETLQTEKLAAEKAREAERLAAEQAEQAEPEKPVTLSALMAEYADWLEERGKIDFRDVRNITKNHIDGAFPELAGKPAADIKLEDVLFILQRLLKAKKRRTASKARAYIRAAYAAAISARMDAAGGELRRFGIETNPAAGVAAIEDSTRPRERALSLAELRALWQRINRPEEHAGPALRFYLLTGGQRFAQIRRATRADIREGELVLWDGKGRRTKPRRHAVPLLPEALEAAEAMTTPRLGEYLLSLTHGETPADGGAVRRAVAELAGRMVEAGEAAEPFTLSDLRRTIETRLAAEGVPLEARAHLQSHGLGGLQARHYDKHSYSAEKLAALKKLRALMTEPPATVASLDEARKAKQ</sequence>
<dbReference type="Gene3D" id="1.10.443.10">
    <property type="entry name" value="Intergrase catalytic core"/>
    <property type="match status" value="1"/>
</dbReference>
<evidence type="ECO:0000256" key="1">
    <source>
        <dbReference type="ARBA" id="ARBA00008857"/>
    </source>
</evidence>
<dbReference type="GO" id="GO:0015074">
    <property type="term" value="P:DNA integration"/>
    <property type="evidence" value="ECO:0007669"/>
    <property type="project" value="UniProtKB-KW"/>
</dbReference>
<feature type="coiled-coil region" evidence="6">
    <location>
        <begin position="72"/>
        <end position="124"/>
    </location>
</feature>
<dbReference type="AlphaFoldDB" id="A0A845UVE8"/>
<organism evidence="10 11">
    <name type="scientific">Wenzhouxiangella limi</name>
    <dbReference type="NCBI Taxonomy" id="2707351"/>
    <lineage>
        <taxon>Bacteria</taxon>
        <taxon>Pseudomonadati</taxon>
        <taxon>Pseudomonadota</taxon>
        <taxon>Gammaproteobacteria</taxon>
        <taxon>Chromatiales</taxon>
        <taxon>Wenzhouxiangellaceae</taxon>
        <taxon>Wenzhouxiangella</taxon>
    </lineage>
</organism>
<comment type="similarity">
    <text evidence="1">Belongs to the 'phage' integrase family.</text>
</comment>
<proteinExistence type="inferred from homology"/>
<dbReference type="Proteomes" id="UP000484885">
    <property type="component" value="Unassembled WGS sequence"/>
</dbReference>
<dbReference type="EMBL" id="JAAGSC010000039">
    <property type="protein sequence ID" value="NDY95457.1"/>
    <property type="molecule type" value="Genomic_DNA"/>
</dbReference>
<dbReference type="InterPro" id="IPR050808">
    <property type="entry name" value="Phage_Integrase"/>
</dbReference>
<dbReference type="SUPFAM" id="SSF56349">
    <property type="entry name" value="DNA breaking-rejoining enzymes"/>
    <property type="match status" value="1"/>
</dbReference>
<keyword evidence="11" id="KW-1185">Reference proteome</keyword>
<dbReference type="PROSITE" id="PS51900">
    <property type="entry name" value="CB"/>
    <property type="match status" value="1"/>
</dbReference>
<accession>A0A845UVE8</accession>
<evidence type="ECO:0000256" key="5">
    <source>
        <dbReference type="PROSITE-ProRule" id="PRU01248"/>
    </source>
</evidence>
<keyword evidence="4" id="KW-0233">DNA recombination</keyword>
<dbReference type="Gene3D" id="1.10.150.130">
    <property type="match status" value="1"/>
</dbReference>
<evidence type="ECO:0000259" key="9">
    <source>
        <dbReference type="PROSITE" id="PS51900"/>
    </source>
</evidence>
<dbReference type="PROSITE" id="PS51898">
    <property type="entry name" value="TYR_RECOMBINASE"/>
    <property type="match status" value="1"/>
</dbReference>
<dbReference type="InterPro" id="IPR011010">
    <property type="entry name" value="DNA_brk_join_enz"/>
</dbReference>
<dbReference type="RefSeq" id="WP_164210839.1">
    <property type="nucleotide sequence ID" value="NZ_JAAGSC010000039.1"/>
</dbReference>
<feature type="domain" description="Tyr recombinase" evidence="8">
    <location>
        <begin position="246"/>
        <end position="430"/>
    </location>
</feature>
<keyword evidence="2" id="KW-0229">DNA integration</keyword>
<dbReference type="InterPro" id="IPR038488">
    <property type="entry name" value="Integrase_DNA-bd_sf"/>
</dbReference>
<dbReference type="InterPro" id="IPR002104">
    <property type="entry name" value="Integrase_catalytic"/>
</dbReference>
<protein>
    <recommendedName>
        <fullName evidence="12">Integrase</fullName>
    </recommendedName>
</protein>
<name>A0A845UVE8_9GAMM</name>
<evidence type="ECO:0000256" key="6">
    <source>
        <dbReference type="SAM" id="Coils"/>
    </source>
</evidence>
<feature type="region of interest" description="Disordered" evidence="7">
    <location>
        <begin position="1"/>
        <end position="25"/>
    </location>
</feature>
<evidence type="ECO:0000256" key="2">
    <source>
        <dbReference type="ARBA" id="ARBA00022908"/>
    </source>
</evidence>